<gene>
    <name evidence="5" type="ORF">HMPREF9296_0737</name>
</gene>
<dbReference type="Proteomes" id="UP000003610">
    <property type="component" value="Unassembled WGS sequence"/>
</dbReference>
<dbReference type="Pfam" id="PF01420">
    <property type="entry name" value="Methylase_S"/>
    <property type="match status" value="1"/>
</dbReference>
<dbReference type="Gene3D" id="3.90.220.20">
    <property type="entry name" value="DNA methylase specificity domains"/>
    <property type="match status" value="1"/>
</dbReference>
<accession>E1KTF8</accession>
<evidence type="ECO:0000313" key="6">
    <source>
        <dbReference type="Proteomes" id="UP000003610"/>
    </source>
</evidence>
<evidence type="ECO:0000313" key="5">
    <source>
        <dbReference type="EMBL" id="EFL45254.1"/>
    </source>
</evidence>
<evidence type="ECO:0000256" key="1">
    <source>
        <dbReference type="ARBA" id="ARBA00010923"/>
    </source>
</evidence>
<organism evidence="5 6">
    <name type="scientific">Prevotella disiens FB035-09AN</name>
    <dbReference type="NCBI Taxonomy" id="866771"/>
    <lineage>
        <taxon>Bacteria</taxon>
        <taxon>Pseudomonadati</taxon>
        <taxon>Bacteroidota</taxon>
        <taxon>Bacteroidia</taxon>
        <taxon>Bacteroidales</taxon>
        <taxon>Prevotellaceae</taxon>
        <taxon>Prevotella</taxon>
    </lineage>
</organism>
<keyword evidence="2" id="KW-0680">Restriction system</keyword>
<dbReference type="SUPFAM" id="SSF116734">
    <property type="entry name" value="DNA methylase specificity domain"/>
    <property type="match status" value="1"/>
</dbReference>
<dbReference type="AlphaFoldDB" id="E1KTF8"/>
<evidence type="ECO:0000259" key="4">
    <source>
        <dbReference type="Pfam" id="PF01420"/>
    </source>
</evidence>
<comment type="similarity">
    <text evidence="1">Belongs to the type-I restriction system S methylase family.</text>
</comment>
<keyword evidence="3" id="KW-0238">DNA-binding</keyword>
<feature type="domain" description="Type I restriction modification DNA specificity" evidence="4">
    <location>
        <begin position="3"/>
        <end position="145"/>
    </location>
</feature>
<dbReference type="InterPro" id="IPR000055">
    <property type="entry name" value="Restrct_endonuc_typeI_TRD"/>
</dbReference>
<evidence type="ECO:0000256" key="3">
    <source>
        <dbReference type="ARBA" id="ARBA00023125"/>
    </source>
</evidence>
<evidence type="ECO:0000256" key="2">
    <source>
        <dbReference type="ARBA" id="ARBA00022747"/>
    </source>
</evidence>
<sequence length="349" mass="39404">MLKGRRKLSEEDLSSRGTINVYSSNSANNGIVGKTEANADYTITQECPNYIVFGDHTRSMNIATSDFSVMDNVKVLIPHNHSLNFILFLCAVWKKNIPNLGYSRHWSIAKECKFLLPTKENKIDFDFIEEFIAELEERSVAELEERSVAELEAWLRAAGFEDYNLTEEEQTAIKEIEKLEYHEFNLEKLFGKSTRGKRLKSADRITGTLPFVTAGETNEGISAFIGNRVTIFPANTTTIDMFGSAKYRNYEYGADDHIAVVHTQELEEDVAIFVTSAIHKSSHNGQFDYGKNFYAKDADELNILLPTKGIVPDYSKMATIISAVKKLVIKDVAEYANKKIRVAQQVIAK</sequence>
<protein>
    <recommendedName>
        <fullName evidence="4">Type I restriction modification DNA specificity domain-containing protein</fullName>
    </recommendedName>
</protein>
<dbReference type="eggNOG" id="COG0732">
    <property type="taxonomic scope" value="Bacteria"/>
</dbReference>
<dbReference type="GO" id="GO:0003677">
    <property type="term" value="F:DNA binding"/>
    <property type="evidence" value="ECO:0007669"/>
    <property type="project" value="UniProtKB-KW"/>
</dbReference>
<name>E1KTF8_9BACT</name>
<dbReference type="GO" id="GO:0009307">
    <property type="term" value="P:DNA restriction-modification system"/>
    <property type="evidence" value="ECO:0007669"/>
    <property type="project" value="UniProtKB-KW"/>
</dbReference>
<comment type="caution">
    <text evidence="5">The sequence shown here is derived from an EMBL/GenBank/DDBJ whole genome shotgun (WGS) entry which is preliminary data.</text>
</comment>
<dbReference type="STRING" id="866771.HMPREF9296_0737"/>
<reference evidence="5 6" key="1">
    <citation type="submission" date="2010-08" db="EMBL/GenBank/DDBJ databases">
        <authorList>
            <person name="Durkin A.S."/>
            <person name="Madupu R."/>
            <person name="Torralba M."/>
            <person name="Gillis M."/>
            <person name="Methe B."/>
            <person name="Sutton G."/>
            <person name="Nelson K.E."/>
        </authorList>
    </citation>
    <scope>NUCLEOTIDE SEQUENCE [LARGE SCALE GENOMIC DNA]</scope>
    <source>
        <strain evidence="5 6">FB035-09AN</strain>
    </source>
</reference>
<dbReference type="EMBL" id="AEDO01000054">
    <property type="protein sequence ID" value="EFL45254.1"/>
    <property type="molecule type" value="Genomic_DNA"/>
</dbReference>
<dbReference type="InterPro" id="IPR044946">
    <property type="entry name" value="Restrct_endonuc_typeI_TRD_sf"/>
</dbReference>
<proteinExistence type="inferred from homology"/>